<sequence>MTRLDQQLQAVLDKRRDIAKLRQLVVNPPDAIDFSSNDFLGLAHNPEFREKFLNELQSRDFIMGSTGSRLLDGNSQYAEDLEKKLATFHRAEAALIFNSGFDANAGLFSTVPQKGDVIIYDELVHASVHEGMKISRASSRIPFKHSDVEDLVRIIDQVTQKYPQSNVFVAVETVYSMDGDIAPLPAIVKVLKKYWPNRENGFLIVDEAHATGVYGDHGRGIVAQFGLENEVFARLHTFSKALASNGAVILSSDIVRSYLINYARPLIYSTFMSFSSLVSIRCAYGYLESGRTIEIQEHLHKITRRFRETIRLPTGTLLPSSSPIQGIVLNGESPYAL</sequence>
<name>A0A8H7EU59_9FUNG</name>
<dbReference type="Pfam" id="PF00155">
    <property type="entry name" value="Aminotran_1_2"/>
    <property type="match status" value="1"/>
</dbReference>
<dbReference type="InterPro" id="IPR015421">
    <property type="entry name" value="PyrdxlP-dep_Trfase_major"/>
</dbReference>
<dbReference type="Gene3D" id="3.40.640.10">
    <property type="entry name" value="Type I PLP-dependent aspartate aminotransferase-like (Major domain)"/>
    <property type="match status" value="1"/>
</dbReference>
<organism evidence="6 7">
    <name type="scientific">Apophysomyces ossiformis</name>
    <dbReference type="NCBI Taxonomy" id="679940"/>
    <lineage>
        <taxon>Eukaryota</taxon>
        <taxon>Fungi</taxon>
        <taxon>Fungi incertae sedis</taxon>
        <taxon>Mucoromycota</taxon>
        <taxon>Mucoromycotina</taxon>
        <taxon>Mucoromycetes</taxon>
        <taxon>Mucorales</taxon>
        <taxon>Mucorineae</taxon>
        <taxon>Mucoraceae</taxon>
        <taxon>Apophysomyces</taxon>
    </lineage>
</organism>
<comment type="caution">
    <text evidence="6">The sequence shown here is derived from an EMBL/GenBank/DDBJ whole genome shotgun (WGS) entry which is preliminary data.</text>
</comment>
<dbReference type="GO" id="GO:0009102">
    <property type="term" value="P:biotin biosynthetic process"/>
    <property type="evidence" value="ECO:0007669"/>
    <property type="project" value="TreeGrafter"/>
</dbReference>
<evidence type="ECO:0000259" key="5">
    <source>
        <dbReference type="Pfam" id="PF00155"/>
    </source>
</evidence>
<dbReference type="Gene3D" id="3.90.1150.10">
    <property type="entry name" value="Aspartate Aminotransferase, domain 1"/>
    <property type="match status" value="1"/>
</dbReference>
<comment type="cofactor">
    <cofactor evidence="1">
        <name>pyridoxal 5'-phosphate</name>
        <dbReference type="ChEBI" id="CHEBI:597326"/>
    </cofactor>
</comment>
<proteinExistence type="inferred from homology"/>
<dbReference type="AlphaFoldDB" id="A0A8H7EU59"/>
<dbReference type="InterPro" id="IPR015424">
    <property type="entry name" value="PyrdxlP-dep_Trfase"/>
</dbReference>
<dbReference type="GO" id="GO:0030170">
    <property type="term" value="F:pyridoxal phosphate binding"/>
    <property type="evidence" value="ECO:0007669"/>
    <property type="project" value="InterPro"/>
</dbReference>
<dbReference type="Proteomes" id="UP000605846">
    <property type="component" value="Unassembled WGS sequence"/>
</dbReference>
<dbReference type="InterPro" id="IPR004839">
    <property type="entry name" value="Aminotransferase_I/II_large"/>
</dbReference>
<keyword evidence="7" id="KW-1185">Reference proteome</keyword>
<dbReference type="PANTHER" id="PTHR13693">
    <property type="entry name" value="CLASS II AMINOTRANSFERASE/8-AMINO-7-OXONONANOATE SYNTHASE"/>
    <property type="match status" value="1"/>
</dbReference>
<evidence type="ECO:0000256" key="4">
    <source>
        <dbReference type="ARBA" id="ARBA00022898"/>
    </source>
</evidence>
<protein>
    <recommendedName>
        <fullName evidence="5">Aminotransferase class I/classII large domain-containing protein</fullName>
    </recommendedName>
</protein>
<evidence type="ECO:0000256" key="2">
    <source>
        <dbReference type="ARBA" id="ARBA00010008"/>
    </source>
</evidence>
<comment type="similarity">
    <text evidence="2">Belongs to the class-II pyridoxal-phosphate-dependent aminotransferase family. BioF subfamily.</text>
</comment>
<evidence type="ECO:0000256" key="3">
    <source>
        <dbReference type="ARBA" id="ARBA00022679"/>
    </source>
</evidence>
<dbReference type="InterPro" id="IPR015422">
    <property type="entry name" value="PyrdxlP-dep_Trfase_small"/>
</dbReference>
<dbReference type="EMBL" id="JABAYA010000003">
    <property type="protein sequence ID" value="KAF7732306.1"/>
    <property type="molecule type" value="Genomic_DNA"/>
</dbReference>
<evidence type="ECO:0000256" key="1">
    <source>
        <dbReference type="ARBA" id="ARBA00001933"/>
    </source>
</evidence>
<evidence type="ECO:0000313" key="6">
    <source>
        <dbReference type="EMBL" id="KAF7732306.1"/>
    </source>
</evidence>
<dbReference type="GO" id="GO:0016740">
    <property type="term" value="F:transferase activity"/>
    <property type="evidence" value="ECO:0007669"/>
    <property type="project" value="UniProtKB-KW"/>
</dbReference>
<accession>A0A8H7EU59</accession>
<keyword evidence="4" id="KW-0663">Pyridoxal phosphate</keyword>
<dbReference type="PANTHER" id="PTHR13693:SF77">
    <property type="entry name" value="8-AMINO-7-OXONONANOATE SYNTHASE"/>
    <property type="match status" value="1"/>
</dbReference>
<reference evidence="6" key="1">
    <citation type="submission" date="2020-01" db="EMBL/GenBank/DDBJ databases">
        <title>Genome Sequencing of Three Apophysomyces-Like Fungal Strains Confirms a Novel Fungal Genus in the Mucoromycota with divergent Burkholderia-like Endosymbiotic Bacteria.</title>
        <authorList>
            <person name="Stajich J.E."/>
            <person name="Macias A.M."/>
            <person name="Carter-House D."/>
            <person name="Lovett B."/>
            <person name="Kasson L.R."/>
            <person name="Berry K."/>
            <person name="Grigoriev I."/>
            <person name="Chang Y."/>
            <person name="Spatafora J."/>
            <person name="Kasson M.T."/>
        </authorList>
    </citation>
    <scope>NUCLEOTIDE SEQUENCE</scope>
    <source>
        <strain evidence="6">NRRL A-21654</strain>
    </source>
</reference>
<evidence type="ECO:0000313" key="7">
    <source>
        <dbReference type="Proteomes" id="UP000605846"/>
    </source>
</evidence>
<dbReference type="SUPFAM" id="SSF53383">
    <property type="entry name" value="PLP-dependent transferases"/>
    <property type="match status" value="1"/>
</dbReference>
<feature type="domain" description="Aminotransferase class I/classII large" evidence="5">
    <location>
        <begin position="30"/>
        <end position="275"/>
    </location>
</feature>
<dbReference type="OrthoDB" id="2382073at2759"/>
<gene>
    <name evidence="6" type="ORF">EC973_005202</name>
</gene>
<keyword evidence="3" id="KW-0808">Transferase</keyword>
<dbReference type="InterPro" id="IPR050087">
    <property type="entry name" value="AON_synthase_class-II"/>
</dbReference>